<feature type="transmembrane region" description="Helical" evidence="7">
    <location>
        <begin position="130"/>
        <end position="154"/>
    </location>
</feature>
<dbReference type="Proteomes" id="UP000000254">
    <property type="component" value="Chromosome"/>
</dbReference>
<dbReference type="PROSITE" id="PS50928">
    <property type="entry name" value="ABC_TM1"/>
    <property type="match status" value="1"/>
</dbReference>
<comment type="similarity">
    <text evidence="7">Belongs to the binding-protein-dependent transport system permease family.</text>
</comment>
<comment type="subcellular location">
    <subcellularLocation>
        <location evidence="1 7">Cell membrane</location>
        <topology evidence="1 7">Multi-pass membrane protein</topology>
    </subcellularLocation>
</comment>
<organism evidence="9 10">
    <name type="scientific">Staphylothermus marinus (strain ATCC 43588 / DSM 3639 / JCM 9404 / F1)</name>
    <dbReference type="NCBI Taxonomy" id="399550"/>
    <lineage>
        <taxon>Archaea</taxon>
        <taxon>Thermoproteota</taxon>
        <taxon>Thermoprotei</taxon>
        <taxon>Desulfurococcales</taxon>
        <taxon>Desulfurococcaceae</taxon>
        <taxon>Staphylothermus</taxon>
    </lineage>
</organism>
<evidence type="ECO:0000256" key="2">
    <source>
        <dbReference type="ARBA" id="ARBA00022448"/>
    </source>
</evidence>
<dbReference type="CDD" id="cd06261">
    <property type="entry name" value="TM_PBP2"/>
    <property type="match status" value="1"/>
</dbReference>
<reference evidence="9 10" key="2">
    <citation type="journal article" date="2009" name="Stand. Genomic Sci.">
        <title>Complete genome sequence of Staphylothermus marinus Stetter and Fiala 1986 type strain F1.</title>
        <authorList>
            <person name="Anderson I.J."/>
            <person name="Sun H."/>
            <person name="Lapidus A."/>
            <person name="Copeland A."/>
            <person name="Glavina Del Rio T."/>
            <person name="Tice H."/>
            <person name="Dalin E."/>
            <person name="Lucas S."/>
            <person name="Barry K."/>
            <person name="Land M."/>
            <person name="Richardson P."/>
            <person name="Huber H."/>
            <person name="Kyrpides N.C."/>
        </authorList>
    </citation>
    <scope>NUCLEOTIDE SEQUENCE [LARGE SCALE GENOMIC DNA]</scope>
    <source>
        <strain evidence="10">ATCC 43588 / DSM 3639 / JCM 9404 / F1</strain>
    </source>
</reference>
<evidence type="ECO:0000313" key="10">
    <source>
        <dbReference type="Proteomes" id="UP000000254"/>
    </source>
</evidence>
<dbReference type="GO" id="GO:0055085">
    <property type="term" value="P:transmembrane transport"/>
    <property type="evidence" value="ECO:0007669"/>
    <property type="project" value="InterPro"/>
</dbReference>
<evidence type="ECO:0000259" key="8">
    <source>
        <dbReference type="PROSITE" id="PS50928"/>
    </source>
</evidence>
<evidence type="ECO:0000256" key="7">
    <source>
        <dbReference type="RuleBase" id="RU363032"/>
    </source>
</evidence>
<dbReference type="Pfam" id="PF00528">
    <property type="entry name" value="BPD_transp_1"/>
    <property type="match status" value="1"/>
</dbReference>
<keyword evidence="10" id="KW-1185">Reference proteome</keyword>
<accession>A3DP64</accession>
<keyword evidence="5 7" id="KW-1133">Transmembrane helix</keyword>
<feature type="domain" description="ABC transmembrane type-1" evidence="8">
    <location>
        <begin position="131"/>
        <end position="354"/>
    </location>
</feature>
<evidence type="ECO:0000256" key="1">
    <source>
        <dbReference type="ARBA" id="ARBA00004651"/>
    </source>
</evidence>
<dbReference type="STRING" id="399550.Smar_1333"/>
<dbReference type="AlphaFoldDB" id="A3DP64"/>
<keyword evidence="3" id="KW-1003">Cell membrane</keyword>
<reference evidence="10" key="1">
    <citation type="journal article" date="2009" name="BMC Genomics">
        <title>The complete genome sequence of Staphylothermus marinus reveals differences in sulfur metabolism among heterotrophic Crenarchaeota.</title>
        <authorList>
            <person name="Anderson I.J."/>
            <person name="Dharmarajan L."/>
            <person name="Rodriguez J."/>
            <person name="Hooper S."/>
            <person name="Porat I."/>
            <person name="Ulrich L.E."/>
            <person name="Elkins J.G."/>
            <person name="Mavromatis K."/>
            <person name="Sun H."/>
            <person name="Land M."/>
            <person name="Lapidus A."/>
            <person name="Lucas S."/>
            <person name="Barry K."/>
            <person name="Huber H."/>
            <person name="Zhulin I.B."/>
            <person name="Whitman W.B."/>
            <person name="Mukhopadhyay B."/>
            <person name="Woese C."/>
            <person name="Bristow J."/>
            <person name="Kyrpides N."/>
        </authorList>
    </citation>
    <scope>NUCLEOTIDE SEQUENCE [LARGE SCALE GENOMIC DNA]</scope>
    <source>
        <strain evidence="10">ATCC 43588 / DSM 3639 / JCM 9404 / F1</strain>
    </source>
</reference>
<keyword evidence="6 7" id="KW-0472">Membrane</keyword>
<evidence type="ECO:0000256" key="4">
    <source>
        <dbReference type="ARBA" id="ARBA00022692"/>
    </source>
</evidence>
<dbReference type="EMBL" id="CP000575">
    <property type="protein sequence ID" value="ABN70424.1"/>
    <property type="molecule type" value="Genomic_DNA"/>
</dbReference>
<dbReference type="Gene3D" id="1.10.3720.10">
    <property type="entry name" value="MetI-like"/>
    <property type="match status" value="1"/>
</dbReference>
<dbReference type="KEGG" id="smr:Smar_1333"/>
<evidence type="ECO:0000256" key="6">
    <source>
        <dbReference type="ARBA" id="ARBA00023136"/>
    </source>
</evidence>
<dbReference type="InterPro" id="IPR000515">
    <property type="entry name" value="MetI-like"/>
</dbReference>
<dbReference type="SUPFAM" id="SSF161098">
    <property type="entry name" value="MetI-like"/>
    <property type="match status" value="1"/>
</dbReference>
<dbReference type="eggNOG" id="arCOG00751">
    <property type="taxonomic scope" value="Archaea"/>
</dbReference>
<dbReference type="GO" id="GO:0005886">
    <property type="term" value="C:plasma membrane"/>
    <property type="evidence" value="ECO:0007669"/>
    <property type="project" value="UniProtKB-SubCell"/>
</dbReference>
<sequence length="368" mass="40645">MAAGIGRVVATTIINIIVVLVIVAIIMSTIFVIQADTYLKGLAKEMYNLRARQLEEQMARTGAPKQVIQQKLKLLNKTIWESLGLTKPLHERILMYAWNAIIFNFTAFPIRQGVAYPGGGTNAAEVVFNALRATAILFTTATIIELAIAIYLGLQSAKRAGSVLDRTITGIALLSASLPMWWVGILMLLVFSYHLGLFPYAAKEVYAAIGKLNPSSPFYIFDYIRTWLYYMALPLITIVLVTFGGGAYIVRNIVLGTLREDFVMVARAKGLPERLVLYKHVLRAASPPIATMTALSLVGSLGGAIITETVFQWPGMGLTYWIAIQNGDSGVVMANTWITTFLFIVVIFTLDFIYMLLDPRVRVGRRQG</sequence>
<evidence type="ECO:0000256" key="3">
    <source>
        <dbReference type="ARBA" id="ARBA00022475"/>
    </source>
</evidence>
<evidence type="ECO:0000256" key="5">
    <source>
        <dbReference type="ARBA" id="ARBA00022989"/>
    </source>
</evidence>
<gene>
    <name evidence="9" type="ordered locus">Smar_1333</name>
</gene>
<feature type="transmembrane region" description="Helical" evidence="7">
    <location>
        <begin position="12"/>
        <end position="33"/>
    </location>
</feature>
<keyword evidence="4 7" id="KW-0812">Transmembrane</keyword>
<dbReference type="PANTHER" id="PTHR30465:SF45">
    <property type="entry name" value="BINDING-PROTEIN-DEPENDENT TRANSPORT SYSTEMS INNER MEMBRANE COMPONENT"/>
    <property type="match status" value="1"/>
</dbReference>
<evidence type="ECO:0000313" key="9">
    <source>
        <dbReference type="EMBL" id="ABN70424.1"/>
    </source>
</evidence>
<keyword evidence="2 7" id="KW-0813">Transport</keyword>
<protein>
    <submittedName>
        <fullName evidence="9">Binding-protein-dependent transport systems inner membrane component</fullName>
    </submittedName>
</protein>
<dbReference type="GeneID" id="4906767"/>
<feature type="transmembrane region" description="Helical" evidence="7">
    <location>
        <begin position="227"/>
        <end position="250"/>
    </location>
</feature>
<dbReference type="RefSeq" id="WP_011839618.1">
    <property type="nucleotide sequence ID" value="NC_009033.1"/>
</dbReference>
<feature type="transmembrane region" description="Helical" evidence="7">
    <location>
        <begin position="93"/>
        <end position="110"/>
    </location>
</feature>
<dbReference type="InterPro" id="IPR035906">
    <property type="entry name" value="MetI-like_sf"/>
</dbReference>
<dbReference type="OrthoDB" id="44105at2157"/>
<dbReference type="PANTHER" id="PTHR30465">
    <property type="entry name" value="INNER MEMBRANE ABC TRANSPORTER"/>
    <property type="match status" value="1"/>
</dbReference>
<proteinExistence type="inferred from homology"/>
<feature type="transmembrane region" description="Helical" evidence="7">
    <location>
        <begin position="337"/>
        <end position="357"/>
    </location>
</feature>
<feature type="transmembrane region" description="Helical" evidence="7">
    <location>
        <begin position="166"/>
        <end position="191"/>
    </location>
</feature>
<name>A3DP64_STAMF</name>
<dbReference type="HOGENOM" id="CLU_036879_1_0_2"/>
<feature type="transmembrane region" description="Helical" evidence="7">
    <location>
        <begin position="289"/>
        <end position="311"/>
    </location>
</feature>